<dbReference type="GO" id="GO:0004540">
    <property type="term" value="F:RNA nuclease activity"/>
    <property type="evidence" value="ECO:0007669"/>
    <property type="project" value="InterPro"/>
</dbReference>
<dbReference type="HOGENOM" id="CLU_142825_4_1_0"/>
<organism evidence="6">
    <name type="scientific">Vecturithrix granuli</name>
    <dbReference type="NCBI Taxonomy" id="1499967"/>
    <lineage>
        <taxon>Bacteria</taxon>
        <taxon>Candidatus Moduliflexota</taxon>
        <taxon>Candidatus Vecturitrichia</taxon>
        <taxon>Candidatus Vecturitrichales</taxon>
        <taxon>Candidatus Vecturitrichaceae</taxon>
        <taxon>Candidatus Vecturithrix</taxon>
    </lineage>
</organism>
<dbReference type="Proteomes" id="UP000030661">
    <property type="component" value="Unassembled WGS sequence"/>
</dbReference>
<dbReference type="InterPro" id="IPR051813">
    <property type="entry name" value="HepT_RNase_toxin"/>
</dbReference>
<evidence type="ECO:0000256" key="5">
    <source>
        <dbReference type="ARBA" id="ARBA00022801"/>
    </source>
</evidence>
<dbReference type="eggNOG" id="COG2361">
    <property type="taxonomic scope" value="Bacteria"/>
</dbReference>
<dbReference type="InterPro" id="IPR008201">
    <property type="entry name" value="HepT-like"/>
</dbReference>
<evidence type="ECO:0000313" key="7">
    <source>
        <dbReference type="Proteomes" id="UP000030661"/>
    </source>
</evidence>
<sequence>MTQRAVMHIFDDILKATEAIERFVSHMNYNHFTHDEKTIRAVEREFEIIGEAVKKIPESVTKTYPEVPWRLMAGMRDRLIHHYWETESEIL</sequence>
<evidence type="ECO:0000256" key="3">
    <source>
        <dbReference type="ARBA" id="ARBA00022722"/>
    </source>
</evidence>
<dbReference type="GO" id="GO:0000166">
    <property type="term" value="F:nucleotide binding"/>
    <property type="evidence" value="ECO:0007669"/>
    <property type="project" value="UniProtKB-KW"/>
</dbReference>
<dbReference type="GO" id="GO:0110001">
    <property type="term" value="C:toxin-antitoxin complex"/>
    <property type="evidence" value="ECO:0007669"/>
    <property type="project" value="InterPro"/>
</dbReference>
<dbReference type="Pfam" id="PF01934">
    <property type="entry name" value="HepT-like"/>
    <property type="match status" value="1"/>
</dbReference>
<reference evidence="6" key="1">
    <citation type="journal article" date="2015" name="PeerJ">
        <title>First genomic representation of candidate bacterial phylum KSB3 points to enhanced environmental sensing as a trigger of wastewater bulking.</title>
        <authorList>
            <person name="Sekiguchi Y."/>
            <person name="Ohashi A."/>
            <person name="Parks D.H."/>
            <person name="Yamauchi T."/>
            <person name="Tyson G.W."/>
            <person name="Hugenholtz P."/>
        </authorList>
    </citation>
    <scope>NUCLEOTIDE SEQUENCE [LARGE SCALE GENOMIC DNA]</scope>
</reference>
<keyword evidence="3" id="KW-0540">Nuclease</keyword>
<dbReference type="STRING" id="1499967.U27_01206"/>
<dbReference type="GO" id="GO:0016787">
    <property type="term" value="F:hydrolase activity"/>
    <property type="evidence" value="ECO:0007669"/>
    <property type="project" value="UniProtKB-KW"/>
</dbReference>
<evidence type="ECO:0008006" key="8">
    <source>
        <dbReference type="Google" id="ProtNLM"/>
    </source>
</evidence>
<protein>
    <recommendedName>
        <fullName evidence="8">DUF86 domain-containing protein</fullName>
    </recommendedName>
</protein>
<dbReference type="EMBL" id="DF820478">
    <property type="protein sequence ID" value="GAK61306.1"/>
    <property type="molecule type" value="Genomic_DNA"/>
</dbReference>
<dbReference type="PANTHER" id="PTHR34139">
    <property type="entry name" value="UPF0331 PROTEIN MJ0127"/>
    <property type="match status" value="1"/>
</dbReference>
<evidence type="ECO:0000256" key="1">
    <source>
        <dbReference type="ARBA" id="ARBA00022553"/>
    </source>
</evidence>
<gene>
    <name evidence="6" type="ORF">U27_01206</name>
</gene>
<keyword evidence="7" id="KW-1185">Reference proteome</keyword>
<evidence type="ECO:0000256" key="2">
    <source>
        <dbReference type="ARBA" id="ARBA00022649"/>
    </source>
</evidence>
<keyword evidence="5" id="KW-0378">Hydrolase</keyword>
<dbReference type="AlphaFoldDB" id="A0A081C9Q1"/>
<evidence type="ECO:0000256" key="4">
    <source>
        <dbReference type="ARBA" id="ARBA00022741"/>
    </source>
</evidence>
<keyword evidence="2" id="KW-1277">Toxin-antitoxin system</keyword>
<dbReference type="PANTHER" id="PTHR34139:SF1">
    <property type="entry name" value="RNASE MJ1380-RELATED"/>
    <property type="match status" value="1"/>
</dbReference>
<evidence type="ECO:0000313" key="6">
    <source>
        <dbReference type="EMBL" id="GAK61306.1"/>
    </source>
</evidence>
<name>A0A081C9Q1_VECG1</name>
<keyword evidence="1" id="KW-0597">Phosphoprotein</keyword>
<accession>A0A081C9Q1</accession>
<keyword evidence="4" id="KW-0547">Nucleotide-binding</keyword>
<proteinExistence type="predicted"/>